<accession>A0A976QTF8</accession>
<evidence type="ECO:0000256" key="2">
    <source>
        <dbReference type="SAM" id="Phobius"/>
    </source>
</evidence>
<evidence type="ECO:0000256" key="1">
    <source>
        <dbReference type="SAM" id="MobiDB-lite"/>
    </source>
</evidence>
<feature type="transmembrane region" description="Helical" evidence="2">
    <location>
        <begin position="124"/>
        <end position="145"/>
    </location>
</feature>
<feature type="transmembrane region" description="Helical" evidence="2">
    <location>
        <begin position="44"/>
        <end position="60"/>
    </location>
</feature>
<sequence>MISGTTVIADFLEPFILGISCIVGGEQFSILLSHTNISLKIQSFILIAVSLITIVVSAFIQAEYSFFNGFHCYYGILSIFLYIMVNTKSKSIIYVTAMTLSIGYIVTFLIVQSLAHYLTSRMQILAFVYGIFISRSLPYMCWYFVNKKIPYESQLHSVATSLGSMRIIFCFFSMAIKIFLGRFKFDSGSEISESDRMMPQLTEGIKQFLSGKDFLWIHSMDYIDKDSWSKLNFPTFLMYCLFMVSVLVYSAFPSLIHSIYSVYSTNIISLLNMIRAISHLFGSCFGISFPATISGNISFLVVTCLSYVVVLVTMYFYYKFYNMPVQLLLELMTGFCLGYLWSYTLGTIISTSLNRNCRYQDHNIDSCCGDKINNECFCRLPFIIEELKHEAMNQGAGMLRFLIPKKETTKRKAHFQCSTASTSKDEQLRYDKESKNAVIIYVGNGVSKFVSKISEYCTGDKTECLRLLKIYTLETVTTKSCARCQLTVRLEAKENKEALSCNACTKGTQCNCSSETGKCCCVEFKCCSQECNKSNCKVHFCCCNDKCNACQGHLKTDKSDTARLFLCFHTYNKGCTLKEIKPNDPTDFDGDFSKTNEFDIKSMFFSGCCHVDLQVDLYCSMKNNFFRLTGINFPKKYTKPTSLFFSSSTSKCVHKKDSQCCCAYRDLVRVAVQHDESVAYDEKCHVINRPRTRSPGSSKTSTPSSTVSSSGSTTGQTNGSTSASSTRKCPEVCVLEVDSMDSFYKKIYPNRARLVVFCLSIFSVLFFLTFLIISIIRSSKQQFVFKPRVKYTSIMGTFSKNQYNSNSQIITRLNSLTEVAKLEANIYRQKIKEMDGMMLVLRKFLGEDQAVKLLLKLETLSDIFLSNNGKPEYKRLDKSVIKWSHAVGYMYKYVIMHFFNLQKYFAVWEKNWAVEYSNYRKSIGLSINQMSMKSKFSLTMMNDPKLSETKFNNIGISRLVTWNKVLKEVQLYSTLIEKEVNLSLDTLPLKLGTRLEHFVERWDHRVENIIHWSERMTNIYDWSNFLVQYKIIKDWVDNVSPYLKGNSDVRFQLKDLNKGTEAFSRYRID</sequence>
<keyword evidence="2" id="KW-1133">Transmembrane helix</keyword>
<dbReference type="EMBL" id="CP056068">
    <property type="protein sequence ID" value="UKJ90524.2"/>
    <property type="molecule type" value="Genomic_DNA"/>
</dbReference>
<feature type="transmembrane region" description="Helical" evidence="2">
    <location>
        <begin position="268"/>
        <end position="291"/>
    </location>
</feature>
<feature type="compositionally biased region" description="Low complexity" evidence="1">
    <location>
        <begin position="693"/>
        <end position="725"/>
    </location>
</feature>
<keyword evidence="2" id="KW-0812">Transmembrane</keyword>
<feature type="region of interest" description="Disordered" evidence="1">
    <location>
        <begin position="690"/>
        <end position="725"/>
    </location>
</feature>
<name>A0A976QTF8_THEOR</name>
<feature type="transmembrane region" description="Helical" evidence="2">
    <location>
        <begin position="297"/>
        <end position="318"/>
    </location>
</feature>
<feature type="transmembrane region" description="Helical" evidence="2">
    <location>
        <begin position="236"/>
        <end position="256"/>
    </location>
</feature>
<proteinExistence type="predicted"/>
<feature type="transmembrane region" description="Helical" evidence="2">
    <location>
        <begin position="754"/>
        <end position="776"/>
    </location>
</feature>
<keyword evidence="2" id="KW-0472">Membrane</keyword>
<gene>
    <name evidence="3" type="ORF">MACJ_001458</name>
</gene>
<feature type="transmembrane region" description="Helical" evidence="2">
    <location>
        <begin position="327"/>
        <end position="349"/>
    </location>
</feature>
<reference evidence="3" key="1">
    <citation type="submission" date="2022-07" db="EMBL/GenBank/DDBJ databases">
        <title>Evaluation of T. orientalis genome assembly methods using nanopore sequencing and analysis of variation between genomes.</title>
        <authorList>
            <person name="Yam J."/>
            <person name="Micallef M.L."/>
            <person name="Liu M."/>
            <person name="Djordjevic S.P."/>
            <person name="Bogema D.R."/>
            <person name="Jenkins C."/>
        </authorList>
    </citation>
    <scope>NUCLEOTIDE SEQUENCE</scope>
    <source>
        <strain evidence="3">Fish Creek</strain>
    </source>
</reference>
<feature type="transmembrane region" description="Helical" evidence="2">
    <location>
        <begin position="66"/>
        <end position="85"/>
    </location>
</feature>
<feature type="transmembrane region" description="Helical" evidence="2">
    <location>
        <begin position="15"/>
        <end position="32"/>
    </location>
</feature>
<dbReference type="OrthoDB" id="361810at2759"/>
<feature type="transmembrane region" description="Helical" evidence="2">
    <location>
        <begin position="92"/>
        <end position="118"/>
    </location>
</feature>
<dbReference type="Proteomes" id="UP000244803">
    <property type="component" value="Chromosome 2"/>
</dbReference>
<evidence type="ECO:0000313" key="3">
    <source>
        <dbReference type="EMBL" id="UKJ90524.2"/>
    </source>
</evidence>
<protein>
    <submittedName>
        <fullName evidence="3">Uncharacterized protein</fullName>
    </submittedName>
</protein>
<organism evidence="3 4">
    <name type="scientific">Theileria orientalis</name>
    <dbReference type="NCBI Taxonomy" id="68886"/>
    <lineage>
        <taxon>Eukaryota</taxon>
        <taxon>Sar</taxon>
        <taxon>Alveolata</taxon>
        <taxon>Apicomplexa</taxon>
        <taxon>Aconoidasida</taxon>
        <taxon>Piroplasmida</taxon>
        <taxon>Theileriidae</taxon>
        <taxon>Theileria</taxon>
    </lineage>
</organism>
<dbReference type="AlphaFoldDB" id="A0A976QTF8"/>
<evidence type="ECO:0000313" key="4">
    <source>
        <dbReference type="Proteomes" id="UP000244803"/>
    </source>
</evidence>